<protein>
    <submittedName>
        <fullName evidence="2">Uncharacterized protein</fullName>
    </submittedName>
</protein>
<feature type="compositionally biased region" description="Pro residues" evidence="1">
    <location>
        <begin position="35"/>
        <end position="47"/>
    </location>
</feature>
<accession>A0A6A4TAU8</accession>
<comment type="caution">
    <text evidence="2">The sequence shown here is derived from an EMBL/GenBank/DDBJ whole genome shotgun (WGS) entry which is preliminary data.</text>
</comment>
<organism evidence="2 3">
    <name type="scientific">Scophthalmus maximus</name>
    <name type="common">Turbot</name>
    <name type="synonym">Psetta maxima</name>
    <dbReference type="NCBI Taxonomy" id="52904"/>
    <lineage>
        <taxon>Eukaryota</taxon>
        <taxon>Metazoa</taxon>
        <taxon>Chordata</taxon>
        <taxon>Craniata</taxon>
        <taxon>Vertebrata</taxon>
        <taxon>Euteleostomi</taxon>
        <taxon>Actinopterygii</taxon>
        <taxon>Neopterygii</taxon>
        <taxon>Teleostei</taxon>
        <taxon>Neoteleostei</taxon>
        <taxon>Acanthomorphata</taxon>
        <taxon>Carangaria</taxon>
        <taxon>Pleuronectiformes</taxon>
        <taxon>Pleuronectoidei</taxon>
        <taxon>Scophthalmidae</taxon>
        <taxon>Scophthalmus</taxon>
    </lineage>
</organism>
<name>A0A6A4TAU8_SCOMX</name>
<proteinExistence type="predicted"/>
<dbReference type="Proteomes" id="UP000438429">
    <property type="component" value="Unassembled WGS sequence"/>
</dbReference>
<evidence type="ECO:0000256" key="1">
    <source>
        <dbReference type="SAM" id="MobiDB-lite"/>
    </source>
</evidence>
<gene>
    <name evidence="2" type="ORF">F2P81_007436</name>
</gene>
<evidence type="ECO:0000313" key="2">
    <source>
        <dbReference type="EMBL" id="KAF0041538.1"/>
    </source>
</evidence>
<feature type="region of interest" description="Disordered" evidence="1">
    <location>
        <begin position="1"/>
        <end position="72"/>
    </location>
</feature>
<evidence type="ECO:0000313" key="3">
    <source>
        <dbReference type="Proteomes" id="UP000438429"/>
    </source>
</evidence>
<dbReference type="AlphaFoldDB" id="A0A6A4TAU8"/>
<feature type="compositionally biased region" description="Polar residues" evidence="1">
    <location>
        <begin position="54"/>
        <end position="68"/>
    </location>
</feature>
<reference evidence="2 3" key="1">
    <citation type="submission" date="2019-06" db="EMBL/GenBank/DDBJ databases">
        <title>Draft genomes of female and male turbot (Scophthalmus maximus).</title>
        <authorList>
            <person name="Xu H."/>
            <person name="Xu X.-W."/>
            <person name="Shao C."/>
            <person name="Chen S."/>
        </authorList>
    </citation>
    <scope>NUCLEOTIDE SEQUENCE [LARGE SCALE GENOMIC DNA]</scope>
    <source>
        <strain evidence="2">Ysfricsl-2016a</strain>
        <tissue evidence="2">Blood</tissue>
    </source>
</reference>
<dbReference type="EMBL" id="VEVO01000006">
    <property type="protein sequence ID" value="KAF0041538.1"/>
    <property type="molecule type" value="Genomic_DNA"/>
</dbReference>
<sequence>MCEQAARYCRDGVHKLLNKEQGKLRAQETRENREQPPPQPPQQPPNPAAVAGQDSESATAAQSGNSGAQPGGIDGLVRWIVTKMSDNKNIASREYASSKEDVAVAQEHTPSSRCRVGPRVRRFFRQMEPPHIDRPLPRPVIGLEARSSAAQPSHVETPVARANVQIDGPWETFAGHLRNRKQDRRKASSVIGETSALRLVSTVSCVPNCLQTFNHRRRR</sequence>
<feature type="compositionally biased region" description="Basic and acidic residues" evidence="1">
    <location>
        <begin position="8"/>
        <end position="34"/>
    </location>
</feature>